<dbReference type="PANTHER" id="PTHR34959">
    <property type="entry name" value="PROTEIN LAZY 1"/>
    <property type="match status" value="1"/>
</dbReference>
<dbReference type="GO" id="GO:2000012">
    <property type="term" value="P:regulation of auxin polar transport"/>
    <property type="evidence" value="ECO:0007669"/>
    <property type="project" value="InterPro"/>
</dbReference>
<keyword evidence="3" id="KW-1185">Reference proteome</keyword>
<feature type="compositionally biased region" description="Low complexity" evidence="1">
    <location>
        <begin position="357"/>
        <end position="374"/>
    </location>
</feature>
<evidence type="ECO:0000256" key="1">
    <source>
        <dbReference type="SAM" id="MobiDB-lite"/>
    </source>
</evidence>
<dbReference type="InterPro" id="IPR038928">
    <property type="entry name" value="LAZY1"/>
</dbReference>
<dbReference type="AlphaFoldDB" id="A0A8J5HNM3"/>
<reference evidence="2 3" key="1">
    <citation type="submission" date="2020-08" db="EMBL/GenBank/DDBJ databases">
        <title>Plant Genome Project.</title>
        <authorList>
            <person name="Zhang R.-G."/>
        </authorList>
    </citation>
    <scope>NUCLEOTIDE SEQUENCE [LARGE SCALE GENOMIC DNA]</scope>
    <source>
        <tissue evidence="2">Rhizome</tissue>
    </source>
</reference>
<evidence type="ECO:0000313" key="2">
    <source>
        <dbReference type="EMBL" id="KAG6531772.1"/>
    </source>
</evidence>
<comment type="caution">
    <text evidence="2">The sequence shown here is derived from an EMBL/GenBank/DDBJ whole genome shotgun (WGS) entry which is preliminary data.</text>
</comment>
<feature type="region of interest" description="Disordered" evidence="1">
    <location>
        <begin position="40"/>
        <end position="59"/>
    </location>
</feature>
<dbReference type="PANTHER" id="PTHR34959:SF3">
    <property type="entry name" value="PROTEIN LAZY 1"/>
    <property type="match status" value="1"/>
</dbReference>
<feature type="compositionally biased region" description="Basic residues" evidence="1">
    <location>
        <begin position="284"/>
        <end position="294"/>
    </location>
</feature>
<feature type="region of interest" description="Disordered" evidence="1">
    <location>
        <begin position="324"/>
        <end position="377"/>
    </location>
</feature>
<dbReference type="Proteomes" id="UP000734854">
    <property type="component" value="Unassembled WGS sequence"/>
</dbReference>
<protein>
    <recommendedName>
        <fullName evidence="4">Protein LAZY 1</fullName>
    </recommendedName>
</protein>
<proteinExistence type="predicted"/>
<evidence type="ECO:0000313" key="3">
    <source>
        <dbReference type="Proteomes" id="UP000734854"/>
    </source>
</evidence>
<accession>A0A8J5HNM3</accession>
<sequence length="391" mass="42187">MFLWGSCGIPRGHPPSFVSYIRLAMLLGWMHRKFRQNGGEELKDSGGAAGGTCNRHSGRPSLDLDLNRRRFHYDPLKARSLRLHVEALDDCGGGGGGGEDPIVEEFFEGLLTIGTLGVGTGPIEEKREEEEMEELAVTERVDGKPLLAAPEEVAVVAIPAALEAIAEKEAEATTETDLIMVSEELEKVLTAEEEKAGGRMSSARSSHAGAAACPLQGFLFGLPVEAAETVLMEAEAAGGSRKERRASLGELFMMSRITEEGEAKFAGGDDGEGKLTAPEMCLTKKKPTKQRGRKGSPVDGANAFNGSTMEKKFQKILQLFHKKVHPESSIMSKKPSKSARKTEKISTSKATIRKENSSISNFSNAPSSASSGKNNRGHWIKTDAEYLVLEL</sequence>
<feature type="compositionally biased region" description="Basic and acidic residues" evidence="1">
    <location>
        <begin position="340"/>
        <end position="356"/>
    </location>
</feature>
<feature type="region of interest" description="Disordered" evidence="1">
    <location>
        <begin position="284"/>
        <end position="305"/>
    </location>
</feature>
<name>A0A8J5HNM3_ZINOF</name>
<dbReference type="GO" id="GO:0009630">
    <property type="term" value="P:gravitropism"/>
    <property type="evidence" value="ECO:0007669"/>
    <property type="project" value="InterPro"/>
</dbReference>
<organism evidence="2 3">
    <name type="scientific">Zingiber officinale</name>
    <name type="common">Ginger</name>
    <name type="synonym">Amomum zingiber</name>
    <dbReference type="NCBI Taxonomy" id="94328"/>
    <lineage>
        <taxon>Eukaryota</taxon>
        <taxon>Viridiplantae</taxon>
        <taxon>Streptophyta</taxon>
        <taxon>Embryophyta</taxon>
        <taxon>Tracheophyta</taxon>
        <taxon>Spermatophyta</taxon>
        <taxon>Magnoliopsida</taxon>
        <taxon>Liliopsida</taxon>
        <taxon>Zingiberales</taxon>
        <taxon>Zingiberaceae</taxon>
        <taxon>Zingiber</taxon>
    </lineage>
</organism>
<evidence type="ECO:0008006" key="4">
    <source>
        <dbReference type="Google" id="ProtNLM"/>
    </source>
</evidence>
<gene>
    <name evidence="2" type="ORF">ZIOFF_005592</name>
</gene>
<dbReference type="EMBL" id="JACMSC010000002">
    <property type="protein sequence ID" value="KAG6531772.1"/>
    <property type="molecule type" value="Genomic_DNA"/>
</dbReference>